<reference evidence="10 11" key="1">
    <citation type="submission" date="2020-08" db="EMBL/GenBank/DDBJ databases">
        <title>Genomic Encyclopedia of Type Strains, Phase IV (KMG-IV): sequencing the most valuable type-strain genomes for metagenomic binning, comparative biology and taxonomic classification.</title>
        <authorList>
            <person name="Goeker M."/>
        </authorList>
    </citation>
    <scope>NUCLEOTIDE SEQUENCE [LARGE SCALE GENOMIC DNA]</scope>
    <source>
        <strain evidence="10 11">DSM 2461</strain>
    </source>
</reference>
<comment type="similarity">
    <text evidence="7">Belongs to the adenylyl cyclase class-4/guanylyl cyclase family.</text>
</comment>
<evidence type="ECO:0000256" key="5">
    <source>
        <dbReference type="ARBA" id="ARBA00023136"/>
    </source>
</evidence>
<dbReference type="GO" id="GO:0004016">
    <property type="term" value="F:adenylate cyclase activity"/>
    <property type="evidence" value="ECO:0007669"/>
    <property type="project" value="UniProtKB-ARBA"/>
</dbReference>
<feature type="transmembrane region" description="Helical" evidence="8">
    <location>
        <begin position="181"/>
        <end position="205"/>
    </location>
</feature>
<dbReference type="GO" id="GO:0000166">
    <property type="term" value="F:nucleotide binding"/>
    <property type="evidence" value="ECO:0007669"/>
    <property type="project" value="UniProtKB-KW"/>
</dbReference>
<evidence type="ECO:0000256" key="8">
    <source>
        <dbReference type="SAM" id="Phobius"/>
    </source>
</evidence>
<gene>
    <name evidence="10" type="ORF">HNR50_001690</name>
</gene>
<dbReference type="RefSeq" id="WP_184745800.1">
    <property type="nucleotide sequence ID" value="NZ_JACHGJ010000002.1"/>
</dbReference>
<keyword evidence="6 7" id="KW-0456">Lyase</keyword>
<dbReference type="SUPFAM" id="SSF55073">
    <property type="entry name" value="Nucleotide cyclase"/>
    <property type="match status" value="1"/>
</dbReference>
<evidence type="ECO:0000256" key="7">
    <source>
        <dbReference type="RuleBase" id="RU000405"/>
    </source>
</evidence>
<evidence type="ECO:0000256" key="4">
    <source>
        <dbReference type="ARBA" id="ARBA00022989"/>
    </source>
</evidence>
<accession>A0A841RCA7</accession>
<dbReference type="PANTHER" id="PTHR11920:SF335">
    <property type="entry name" value="GUANYLATE CYCLASE"/>
    <property type="match status" value="1"/>
</dbReference>
<dbReference type="InterPro" id="IPR050401">
    <property type="entry name" value="Cyclic_nucleotide_synthase"/>
</dbReference>
<evidence type="ECO:0000313" key="11">
    <source>
        <dbReference type="Proteomes" id="UP000587760"/>
    </source>
</evidence>
<dbReference type="InterPro" id="IPR029787">
    <property type="entry name" value="Nucleotide_cyclase"/>
</dbReference>
<comment type="subcellular location">
    <subcellularLocation>
        <location evidence="1">Membrane</location>
    </subcellularLocation>
</comment>
<dbReference type="GO" id="GO:0016020">
    <property type="term" value="C:membrane"/>
    <property type="evidence" value="ECO:0007669"/>
    <property type="project" value="UniProtKB-SubCell"/>
</dbReference>
<protein>
    <submittedName>
        <fullName evidence="10">Class 3 adenylate cyclase</fullName>
    </submittedName>
</protein>
<keyword evidence="11" id="KW-1185">Reference proteome</keyword>
<evidence type="ECO:0000256" key="1">
    <source>
        <dbReference type="ARBA" id="ARBA00004370"/>
    </source>
</evidence>
<dbReference type="Gene3D" id="3.30.450.20">
    <property type="entry name" value="PAS domain"/>
    <property type="match status" value="1"/>
</dbReference>
<dbReference type="Pfam" id="PF00211">
    <property type="entry name" value="Guanylate_cyc"/>
    <property type="match status" value="1"/>
</dbReference>
<dbReference type="Proteomes" id="UP000587760">
    <property type="component" value="Unassembled WGS sequence"/>
</dbReference>
<evidence type="ECO:0000313" key="10">
    <source>
        <dbReference type="EMBL" id="MBB6480032.1"/>
    </source>
</evidence>
<dbReference type="InterPro" id="IPR001054">
    <property type="entry name" value="A/G_cyclase"/>
</dbReference>
<dbReference type="AlphaFoldDB" id="A0A841RCA7"/>
<name>A0A841RCA7_9SPIO</name>
<dbReference type="InterPro" id="IPR018297">
    <property type="entry name" value="A/G_cyclase_CS"/>
</dbReference>
<comment type="caution">
    <text evidence="10">The sequence shown here is derived from an EMBL/GenBank/DDBJ whole genome shotgun (WGS) entry which is preliminary data.</text>
</comment>
<sequence>MKNSRLYLFTFIGILLSLIIAGALAAPVIMNYVRKTYVTLQIDVNMRQADNMARILRNLLDQGESPEMVIDNLQASVEGSEVDRGYLCMIDKGDGQLLCHPDPGMIGQSIAPMGQTFSDLLTPSTGEKPWIDSIQGGAGTGGLLVYPDGTVEIDYFTPVPGTDWILSSHENTKRIEGEIALIQYTLLAGFGILGLLIAFPASWAARRVSRRYERTIEKEQARSENLLLNVLPAPIAARLKDDETAIADSYDQVTVLFADIVGFTKLTRNSDPAKVLKLLNSLFSTFDEMAKSYGMEKIKTIGDAWMAASGLPVAESHNPGAVAELALDMQDHMKRTYLDKNKPFYIRIGIHTGPAAAGVVGISKFAYDLWGETVNLASRLESTCEKGKIHVSETFRNASGRDFNYEERGEIELKGLGAHRTWYLTGRS</sequence>
<dbReference type="PROSITE" id="PS00452">
    <property type="entry name" value="GUANYLATE_CYCLASE_1"/>
    <property type="match status" value="1"/>
</dbReference>
<keyword evidence="4 8" id="KW-1133">Transmembrane helix</keyword>
<dbReference type="GO" id="GO:0035556">
    <property type="term" value="P:intracellular signal transduction"/>
    <property type="evidence" value="ECO:0007669"/>
    <property type="project" value="InterPro"/>
</dbReference>
<organism evidence="10 11">
    <name type="scientific">Spirochaeta isovalerica</name>
    <dbReference type="NCBI Taxonomy" id="150"/>
    <lineage>
        <taxon>Bacteria</taxon>
        <taxon>Pseudomonadati</taxon>
        <taxon>Spirochaetota</taxon>
        <taxon>Spirochaetia</taxon>
        <taxon>Spirochaetales</taxon>
        <taxon>Spirochaetaceae</taxon>
        <taxon>Spirochaeta</taxon>
    </lineage>
</organism>
<dbReference type="Gene3D" id="3.30.70.1230">
    <property type="entry name" value="Nucleotide cyclase"/>
    <property type="match status" value="1"/>
</dbReference>
<keyword evidence="5 8" id="KW-0472">Membrane</keyword>
<evidence type="ECO:0000256" key="2">
    <source>
        <dbReference type="ARBA" id="ARBA00022692"/>
    </source>
</evidence>
<dbReference type="SMART" id="SM00044">
    <property type="entry name" value="CYCc"/>
    <property type="match status" value="1"/>
</dbReference>
<feature type="domain" description="Guanylate cyclase" evidence="9">
    <location>
        <begin position="254"/>
        <end position="381"/>
    </location>
</feature>
<dbReference type="PANTHER" id="PTHR11920">
    <property type="entry name" value="GUANYLYL CYCLASE"/>
    <property type="match status" value="1"/>
</dbReference>
<keyword evidence="2 8" id="KW-0812">Transmembrane</keyword>
<evidence type="ECO:0000256" key="3">
    <source>
        <dbReference type="ARBA" id="ARBA00022741"/>
    </source>
</evidence>
<dbReference type="CDD" id="cd07302">
    <property type="entry name" value="CHD"/>
    <property type="match status" value="1"/>
</dbReference>
<dbReference type="GO" id="GO:0009190">
    <property type="term" value="P:cyclic nucleotide biosynthetic process"/>
    <property type="evidence" value="ECO:0007669"/>
    <property type="project" value="InterPro"/>
</dbReference>
<dbReference type="EMBL" id="JACHGJ010000002">
    <property type="protein sequence ID" value="MBB6480032.1"/>
    <property type="molecule type" value="Genomic_DNA"/>
</dbReference>
<proteinExistence type="inferred from homology"/>
<dbReference type="PROSITE" id="PS50125">
    <property type="entry name" value="GUANYLATE_CYCLASE_2"/>
    <property type="match status" value="1"/>
</dbReference>
<keyword evidence="3" id="KW-0547">Nucleotide-binding</keyword>
<evidence type="ECO:0000256" key="6">
    <source>
        <dbReference type="ARBA" id="ARBA00023239"/>
    </source>
</evidence>
<evidence type="ECO:0000259" key="9">
    <source>
        <dbReference type="PROSITE" id="PS50125"/>
    </source>
</evidence>